<dbReference type="KEGG" id="pmrn:116941138"/>
<dbReference type="InterPro" id="IPR001771">
    <property type="entry name" value="GPCR_2_VIP_rcpt_1"/>
</dbReference>
<dbReference type="PROSITE" id="PS50261">
    <property type="entry name" value="G_PROTEIN_RECEP_F2_4"/>
    <property type="match status" value="1"/>
</dbReference>
<dbReference type="SMART" id="SM00008">
    <property type="entry name" value="HormR"/>
    <property type="match status" value="1"/>
</dbReference>
<dbReference type="PANTHER" id="PTHR45620:SF1">
    <property type="entry name" value="G-PROTEIN COUPLED RECEPTORS FAMILY 2 PROFILE 2 DOMAIN-CONTAINING PROTEIN"/>
    <property type="match status" value="1"/>
</dbReference>
<feature type="non-terminal residue" evidence="16">
    <location>
        <position position="1"/>
    </location>
</feature>
<dbReference type="Gene3D" id="4.10.1240.10">
    <property type="entry name" value="GPCR, family 2, extracellular hormone receptor domain"/>
    <property type="match status" value="1"/>
</dbReference>
<evidence type="ECO:0000256" key="4">
    <source>
        <dbReference type="ARBA" id="ARBA00022692"/>
    </source>
</evidence>
<dbReference type="Proteomes" id="UP001318040">
    <property type="component" value="Chromosome 10"/>
</dbReference>
<dbReference type="GO" id="GO:0017046">
    <property type="term" value="F:peptide hormone binding"/>
    <property type="evidence" value="ECO:0007669"/>
    <property type="project" value="TreeGrafter"/>
</dbReference>
<feature type="transmembrane region" description="Helical" evidence="12">
    <location>
        <begin position="250"/>
        <end position="276"/>
    </location>
</feature>
<feature type="transmembrane region" description="Helical" evidence="12">
    <location>
        <begin position="176"/>
        <end position="203"/>
    </location>
</feature>
<dbReference type="FunFam" id="1.20.1070.10:FF:000032">
    <property type="entry name" value="Vasoactive intestinal polypeptide receptor 1"/>
    <property type="match status" value="1"/>
</dbReference>
<evidence type="ECO:0000256" key="11">
    <source>
        <dbReference type="ARBA" id="ARBA00023224"/>
    </source>
</evidence>
<sequence length="421" mass="47419">VGRVQTNRSSHSLRSLLPVGCEGMWDRVSCWPHTALGQNVTLSCPDFIFFFINKQGAVTQSCTAQGWTEPEPPYGVACGYDNSSLTDVDKRLYYLAVKEVYTVGYSLSFALLSAAMLVLCLFRKLRCTRNYIHVQLFASYMLRASSVLVKDVVLFSNEDTDNCGSPTPWCKLAMVFFQYCIVVNFSWLLVEGLYLHTLLLVAFFPERTYFYCYIAFGWGAPALCALAWVASRLLLEDTGCWDTNGSTLPWWIIKGPILLSILVNFSLFVSIIHMLLKKLRSPLVRGARSNHHYKRLAKSTLLLIPLFGVHYAVFAFFPDEAGELATRTRLYLELALGSFQGFVVALLYCFLNGEVQLELRRKWRGWRSERLLVQSSKQRQQQQQQHAAASGGGSTRVSLLLRGSAAGTQLTCSQQEQTTVL</sequence>
<evidence type="ECO:0000313" key="16">
    <source>
        <dbReference type="RefSeq" id="XP_032807759.1"/>
    </source>
</evidence>
<dbReference type="RefSeq" id="XP_032807759.1">
    <property type="nucleotide sequence ID" value="XM_032951868.1"/>
</dbReference>
<evidence type="ECO:0000256" key="9">
    <source>
        <dbReference type="ARBA" id="ARBA00023170"/>
    </source>
</evidence>
<comment type="similarity">
    <text evidence="2">Belongs to the G-protein coupled receptor 2 family.</text>
</comment>
<evidence type="ECO:0000256" key="12">
    <source>
        <dbReference type="SAM" id="Phobius"/>
    </source>
</evidence>
<feature type="transmembrane region" description="Helical" evidence="12">
    <location>
        <begin position="210"/>
        <end position="230"/>
    </location>
</feature>
<evidence type="ECO:0000256" key="8">
    <source>
        <dbReference type="ARBA" id="ARBA00023157"/>
    </source>
</evidence>
<feature type="domain" description="G-protein coupled receptors family 2 profile 2" evidence="14">
    <location>
        <begin position="97"/>
        <end position="352"/>
    </location>
</feature>
<dbReference type="AlphaFoldDB" id="A0AAJ7SYD5"/>
<keyword evidence="8" id="KW-1015">Disulfide bond</keyword>
<gene>
    <name evidence="16" type="primary">LOC116941138</name>
</gene>
<dbReference type="GO" id="GO:0008528">
    <property type="term" value="F:G protein-coupled peptide receptor activity"/>
    <property type="evidence" value="ECO:0007669"/>
    <property type="project" value="TreeGrafter"/>
</dbReference>
<dbReference type="GO" id="GO:0007166">
    <property type="term" value="P:cell surface receptor signaling pathway"/>
    <property type="evidence" value="ECO:0007669"/>
    <property type="project" value="InterPro"/>
</dbReference>
<dbReference type="Pfam" id="PF02793">
    <property type="entry name" value="HRM"/>
    <property type="match status" value="1"/>
</dbReference>
<evidence type="ECO:0000256" key="3">
    <source>
        <dbReference type="ARBA" id="ARBA00022475"/>
    </source>
</evidence>
<evidence type="ECO:0000259" key="14">
    <source>
        <dbReference type="PROSITE" id="PS50261"/>
    </source>
</evidence>
<dbReference type="InterPro" id="IPR050332">
    <property type="entry name" value="GPCR_2"/>
</dbReference>
<evidence type="ECO:0000256" key="2">
    <source>
        <dbReference type="ARBA" id="ARBA00005314"/>
    </source>
</evidence>
<dbReference type="GO" id="GO:0007188">
    <property type="term" value="P:adenylate cyclase-modulating G protein-coupled receptor signaling pathway"/>
    <property type="evidence" value="ECO:0007669"/>
    <property type="project" value="TreeGrafter"/>
</dbReference>
<dbReference type="Gene3D" id="1.20.1070.10">
    <property type="entry name" value="Rhodopsin 7-helix transmembrane proteins"/>
    <property type="match status" value="1"/>
</dbReference>
<feature type="transmembrane region" description="Helical" evidence="12">
    <location>
        <begin position="296"/>
        <end position="318"/>
    </location>
</feature>
<dbReference type="InterPro" id="IPR000832">
    <property type="entry name" value="GPCR_2_secretin-like"/>
</dbReference>
<evidence type="ECO:0000259" key="13">
    <source>
        <dbReference type="PROSITE" id="PS50227"/>
    </source>
</evidence>
<evidence type="ECO:0000313" key="15">
    <source>
        <dbReference type="Proteomes" id="UP001318040"/>
    </source>
</evidence>
<dbReference type="GO" id="GO:0005886">
    <property type="term" value="C:plasma membrane"/>
    <property type="evidence" value="ECO:0007669"/>
    <property type="project" value="UniProtKB-SubCell"/>
</dbReference>
<dbReference type="InterPro" id="IPR001879">
    <property type="entry name" value="GPCR_2_extracellular_dom"/>
</dbReference>
<feature type="transmembrane region" description="Helical" evidence="12">
    <location>
        <begin position="100"/>
        <end position="122"/>
    </location>
</feature>
<proteinExistence type="inferred from homology"/>
<keyword evidence="3" id="KW-1003">Cell membrane</keyword>
<dbReference type="PRINTS" id="PR00249">
    <property type="entry name" value="GPCRSECRETIN"/>
</dbReference>
<keyword evidence="10" id="KW-0325">Glycoprotein</keyword>
<evidence type="ECO:0000256" key="1">
    <source>
        <dbReference type="ARBA" id="ARBA00004651"/>
    </source>
</evidence>
<dbReference type="InterPro" id="IPR017981">
    <property type="entry name" value="GPCR_2-like_7TM"/>
</dbReference>
<evidence type="ECO:0000256" key="5">
    <source>
        <dbReference type="ARBA" id="ARBA00022989"/>
    </source>
</evidence>
<feature type="domain" description="G-protein coupled receptors family 2 profile 1" evidence="13">
    <location>
        <begin position="21"/>
        <end position="82"/>
    </location>
</feature>
<reference evidence="16" key="1">
    <citation type="submission" date="2025-08" db="UniProtKB">
        <authorList>
            <consortium name="RefSeq"/>
        </authorList>
    </citation>
    <scope>IDENTIFICATION</scope>
    <source>
        <tissue evidence="16">Sperm</tissue>
    </source>
</reference>
<feature type="transmembrane region" description="Helical" evidence="12">
    <location>
        <begin position="330"/>
        <end position="351"/>
    </location>
</feature>
<evidence type="ECO:0000256" key="6">
    <source>
        <dbReference type="ARBA" id="ARBA00023040"/>
    </source>
</evidence>
<dbReference type="GO" id="GO:0004999">
    <property type="term" value="F:vasoactive intestinal polypeptide receptor activity"/>
    <property type="evidence" value="ECO:0007669"/>
    <property type="project" value="InterPro"/>
</dbReference>
<evidence type="ECO:0000256" key="7">
    <source>
        <dbReference type="ARBA" id="ARBA00023136"/>
    </source>
</evidence>
<organism evidence="15 16">
    <name type="scientific">Petromyzon marinus</name>
    <name type="common">Sea lamprey</name>
    <dbReference type="NCBI Taxonomy" id="7757"/>
    <lineage>
        <taxon>Eukaryota</taxon>
        <taxon>Metazoa</taxon>
        <taxon>Chordata</taxon>
        <taxon>Craniata</taxon>
        <taxon>Vertebrata</taxon>
        <taxon>Cyclostomata</taxon>
        <taxon>Hyperoartia</taxon>
        <taxon>Petromyzontiformes</taxon>
        <taxon>Petromyzontidae</taxon>
        <taxon>Petromyzon</taxon>
    </lineage>
</organism>
<dbReference type="PROSITE" id="PS00650">
    <property type="entry name" value="G_PROTEIN_RECEP_F2_2"/>
    <property type="match status" value="1"/>
</dbReference>
<dbReference type="PROSITE" id="PS50227">
    <property type="entry name" value="G_PROTEIN_RECEP_F2_3"/>
    <property type="match status" value="1"/>
</dbReference>
<dbReference type="SUPFAM" id="SSF111418">
    <property type="entry name" value="Hormone receptor domain"/>
    <property type="match status" value="1"/>
</dbReference>
<dbReference type="InterPro" id="IPR036445">
    <property type="entry name" value="GPCR_2_extracell_dom_sf"/>
</dbReference>
<comment type="subcellular location">
    <subcellularLocation>
        <location evidence="1">Cell membrane</location>
        <topology evidence="1">Multi-pass membrane protein</topology>
    </subcellularLocation>
</comment>
<name>A0AAJ7SYD5_PETMA</name>
<accession>A0AAJ7SYD5</accession>
<keyword evidence="15" id="KW-1185">Reference proteome</keyword>
<dbReference type="Pfam" id="PF00002">
    <property type="entry name" value="7tm_2"/>
    <property type="match status" value="1"/>
</dbReference>
<protein>
    <submittedName>
        <fullName evidence="16">Vasoactive intestinal polypeptide receptor 1-like</fullName>
    </submittedName>
</protein>
<keyword evidence="5 12" id="KW-1133">Transmembrane helix</keyword>
<evidence type="ECO:0000256" key="10">
    <source>
        <dbReference type="ARBA" id="ARBA00023180"/>
    </source>
</evidence>
<dbReference type="PRINTS" id="PR01154">
    <property type="entry name" value="VIP1RECEPTOR"/>
</dbReference>
<dbReference type="SUPFAM" id="SSF81321">
    <property type="entry name" value="Family A G protein-coupled receptor-like"/>
    <property type="match status" value="1"/>
</dbReference>
<dbReference type="PANTHER" id="PTHR45620">
    <property type="entry name" value="PDF RECEPTOR-LIKE PROTEIN-RELATED"/>
    <property type="match status" value="1"/>
</dbReference>
<keyword evidence="6" id="KW-0297">G-protein coupled receptor</keyword>
<keyword evidence="7 12" id="KW-0472">Membrane</keyword>
<dbReference type="PROSITE" id="PS00649">
    <property type="entry name" value="G_PROTEIN_RECEP_F2_1"/>
    <property type="match status" value="1"/>
</dbReference>
<keyword evidence="9" id="KW-0675">Receptor</keyword>
<dbReference type="InterPro" id="IPR017983">
    <property type="entry name" value="GPCR_2_secretin-like_CS"/>
</dbReference>
<keyword evidence="4 12" id="KW-0812">Transmembrane</keyword>
<keyword evidence="11" id="KW-0807">Transducer</keyword>